<protein>
    <submittedName>
        <fullName evidence="2">Uncharacterized protein</fullName>
    </submittedName>
</protein>
<gene>
    <name evidence="2" type="ORF">K0M31_000382</name>
</gene>
<feature type="region of interest" description="Disordered" evidence="1">
    <location>
        <begin position="29"/>
        <end position="59"/>
    </location>
</feature>
<feature type="compositionally biased region" description="Low complexity" evidence="1">
    <location>
        <begin position="31"/>
        <end position="47"/>
    </location>
</feature>
<accession>A0AA40GDE8</accession>
<dbReference type="Proteomes" id="UP001177670">
    <property type="component" value="Unassembled WGS sequence"/>
</dbReference>
<dbReference type="AlphaFoldDB" id="A0AA40GDE8"/>
<evidence type="ECO:0000313" key="2">
    <source>
        <dbReference type="EMBL" id="KAK1135808.1"/>
    </source>
</evidence>
<comment type="caution">
    <text evidence="2">The sequence shown here is derived from an EMBL/GenBank/DDBJ whole genome shotgun (WGS) entry which is preliminary data.</text>
</comment>
<reference evidence="2" key="1">
    <citation type="submission" date="2021-10" db="EMBL/GenBank/DDBJ databases">
        <title>Melipona bicolor Genome sequencing and assembly.</title>
        <authorList>
            <person name="Araujo N.S."/>
            <person name="Arias M.C."/>
        </authorList>
    </citation>
    <scope>NUCLEOTIDE SEQUENCE</scope>
    <source>
        <strain evidence="2">USP_2M_L1-L4_2017</strain>
        <tissue evidence="2">Whole body</tissue>
    </source>
</reference>
<sequence length="119" mass="13411">SFADCDRHNYVACTAGTAAEVPRARSRVLATTTTTTTTTTTITTTTTSDADAERREKRETRGDLLDEFRICAGTWKPTWWQRRARYPRSTSAVDVYSVKTGEGRNDGRWQRRLGLSFAN</sequence>
<feature type="non-terminal residue" evidence="2">
    <location>
        <position position="1"/>
    </location>
</feature>
<proteinExistence type="predicted"/>
<evidence type="ECO:0000256" key="1">
    <source>
        <dbReference type="SAM" id="MobiDB-lite"/>
    </source>
</evidence>
<dbReference type="EMBL" id="JAHYIQ010000001">
    <property type="protein sequence ID" value="KAK1135808.1"/>
    <property type="molecule type" value="Genomic_DNA"/>
</dbReference>
<name>A0AA40GDE8_9HYME</name>
<keyword evidence="3" id="KW-1185">Reference proteome</keyword>
<organism evidence="2 3">
    <name type="scientific">Melipona bicolor</name>
    <dbReference type="NCBI Taxonomy" id="60889"/>
    <lineage>
        <taxon>Eukaryota</taxon>
        <taxon>Metazoa</taxon>
        <taxon>Ecdysozoa</taxon>
        <taxon>Arthropoda</taxon>
        <taxon>Hexapoda</taxon>
        <taxon>Insecta</taxon>
        <taxon>Pterygota</taxon>
        <taxon>Neoptera</taxon>
        <taxon>Endopterygota</taxon>
        <taxon>Hymenoptera</taxon>
        <taxon>Apocrita</taxon>
        <taxon>Aculeata</taxon>
        <taxon>Apoidea</taxon>
        <taxon>Anthophila</taxon>
        <taxon>Apidae</taxon>
        <taxon>Melipona</taxon>
    </lineage>
</organism>
<evidence type="ECO:0000313" key="3">
    <source>
        <dbReference type="Proteomes" id="UP001177670"/>
    </source>
</evidence>